<dbReference type="EMBL" id="PUFO01000061">
    <property type="protein sequence ID" value="TDG76205.1"/>
    <property type="molecule type" value="Genomic_DNA"/>
</dbReference>
<dbReference type="UniPathway" id="UPA00057">
    <property type="reaction ID" value="UER00098"/>
</dbReference>
<keyword evidence="3" id="KW-0808">Transferase</keyword>
<evidence type="ECO:0000256" key="3">
    <source>
        <dbReference type="ARBA" id="ARBA00022679"/>
    </source>
</evidence>
<dbReference type="AlphaFoldDB" id="A0A4R5NMR2"/>
<comment type="caution">
    <text evidence="12">The sequence shown here is derived from an EMBL/GenBank/DDBJ whole genome shotgun (WGS) entry which is preliminary data.</text>
</comment>
<evidence type="ECO:0000259" key="11">
    <source>
        <dbReference type="Pfam" id="PF08544"/>
    </source>
</evidence>
<organism evidence="12 13">
    <name type="scientific">Secundilactobacillus malefermentans</name>
    <dbReference type="NCBI Taxonomy" id="176292"/>
    <lineage>
        <taxon>Bacteria</taxon>
        <taxon>Bacillati</taxon>
        <taxon>Bacillota</taxon>
        <taxon>Bacilli</taxon>
        <taxon>Lactobacillales</taxon>
        <taxon>Lactobacillaceae</taxon>
        <taxon>Secundilactobacillus</taxon>
    </lineage>
</organism>
<accession>A0A4R5NMR2</accession>
<dbReference type="GO" id="GO:0019287">
    <property type="term" value="P:isopentenyl diphosphate biosynthetic process, mevalonate pathway"/>
    <property type="evidence" value="ECO:0007669"/>
    <property type="project" value="UniProtKB-UniPathway"/>
</dbReference>
<reference evidence="12 13" key="1">
    <citation type="journal article" date="2019" name="Appl. Microbiol. Biotechnol.">
        <title>Uncovering carbohydrate metabolism through a genotype-phenotype association study of 56 lactic acid bacteria genomes.</title>
        <authorList>
            <person name="Buron-Moles G."/>
            <person name="Chailyan A."/>
            <person name="Dolejs I."/>
            <person name="Forster J."/>
            <person name="Miks M.H."/>
        </authorList>
    </citation>
    <scope>NUCLEOTIDE SEQUENCE [LARGE SCALE GENOMIC DNA]</scope>
    <source>
        <strain evidence="12 13">ATCC 49373</strain>
    </source>
</reference>
<dbReference type="Gene3D" id="3.30.230.10">
    <property type="match status" value="1"/>
</dbReference>
<keyword evidence="5" id="KW-0418">Kinase</keyword>
<dbReference type="SUPFAM" id="SSF55060">
    <property type="entry name" value="GHMP Kinase, C-terminal domain"/>
    <property type="match status" value="1"/>
</dbReference>
<feature type="domain" description="GHMP kinase C-terminal" evidence="11">
    <location>
        <begin position="222"/>
        <end position="299"/>
    </location>
</feature>
<sequence>MENATGISHAKIILIGDHSVVYNQPAIALPLPAIKTTVSIAKRANHQQLFSSRYFSGSISEMPLDLTGNATLIKALLERFNAQDTGFELNIESDLPAERGMGSSAAAAVAITRAIYHFFDHSLSKKQLIDDANIAEHITHGNPSGIDVATTSSRNPVWFLHNQGSSELNLNLSGALVVADTGIQGQTSEAVNLVAEARRTDFDQTNAYIEKLGRLTTFARIAIEDNNLISLGDSLNEAQRLLVKLNVSHPKIDQLVKVALNNGALGAKLTGGGMGGCMICLADSVSSAVNLQSVLSNAGAINTWIQPFRSEELIK</sequence>
<evidence type="ECO:0000256" key="4">
    <source>
        <dbReference type="ARBA" id="ARBA00022741"/>
    </source>
</evidence>
<evidence type="ECO:0000256" key="2">
    <source>
        <dbReference type="ARBA" id="ARBA00022516"/>
    </source>
</evidence>
<evidence type="ECO:0000256" key="6">
    <source>
        <dbReference type="ARBA" id="ARBA00022840"/>
    </source>
</evidence>
<keyword evidence="13" id="KW-1185">Reference proteome</keyword>
<dbReference type="PRINTS" id="PR00959">
    <property type="entry name" value="MEVGALKINASE"/>
</dbReference>
<evidence type="ECO:0000313" key="12">
    <source>
        <dbReference type="EMBL" id="TDG76205.1"/>
    </source>
</evidence>
<dbReference type="InterPro" id="IPR006205">
    <property type="entry name" value="Mev_gal_kin"/>
</dbReference>
<dbReference type="STRING" id="1122149.FD44_GL001930"/>
<keyword evidence="1" id="KW-0963">Cytoplasm</keyword>
<evidence type="ECO:0000259" key="10">
    <source>
        <dbReference type="Pfam" id="PF00288"/>
    </source>
</evidence>
<dbReference type="Gene3D" id="3.30.70.890">
    <property type="entry name" value="GHMP kinase, C-terminal domain"/>
    <property type="match status" value="1"/>
</dbReference>
<feature type="domain" description="GHMP kinase N-terminal" evidence="10">
    <location>
        <begin position="73"/>
        <end position="150"/>
    </location>
</feature>
<dbReference type="SUPFAM" id="SSF54211">
    <property type="entry name" value="Ribosomal protein S5 domain 2-like"/>
    <property type="match status" value="1"/>
</dbReference>
<dbReference type="Pfam" id="PF08544">
    <property type="entry name" value="GHMP_kinases_C"/>
    <property type="match status" value="1"/>
</dbReference>
<dbReference type="InterPro" id="IPR006204">
    <property type="entry name" value="GHMP_kinase_N_dom"/>
</dbReference>
<keyword evidence="6" id="KW-0067">ATP-binding</keyword>
<name>A0A4R5NMR2_9LACO</name>
<evidence type="ECO:0008006" key="14">
    <source>
        <dbReference type="Google" id="ProtNLM"/>
    </source>
</evidence>
<evidence type="ECO:0000313" key="13">
    <source>
        <dbReference type="Proteomes" id="UP000294854"/>
    </source>
</evidence>
<evidence type="ECO:0000256" key="8">
    <source>
        <dbReference type="ARBA" id="ARBA00023098"/>
    </source>
</evidence>
<dbReference type="InterPro" id="IPR036554">
    <property type="entry name" value="GHMP_kinase_C_sf"/>
</dbReference>
<dbReference type="GO" id="GO:0005829">
    <property type="term" value="C:cytosol"/>
    <property type="evidence" value="ECO:0007669"/>
    <property type="project" value="TreeGrafter"/>
</dbReference>
<dbReference type="Pfam" id="PF00288">
    <property type="entry name" value="GHMP_kinases_N"/>
    <property type="match status" value="1"/>
</dbReference>
<gene>
    <name evidence="12" type="ORF">C5L31_000818</name>
</gene>
<evidence type="ECO:0000256" key="9">
    <source>
        <dbReference type="ARBA" id="ARBA00029438"/>
    </source>
</evidence>
<dbReference type="GO" id="GO:0005524">
    <property type="term" value="F:ATP binding"/>
    <property type="evidence" value="ECO:0007669"/>
    <property type="project" value="UniProtKB-KW"/>
</dbReference>
<comment type="pathway">
    <text evidence="9">Isoprenoid biosynthesis; isopentenyl diphosphate biosynthesis via mevalonate pathway; isopentenyl diphosphate from (R)-mevalonate: step 1/3.</text>
</comment>
<evidence type="ECO:0000256" key="1">
    <source>
        <dbReference type="ARBA" id="ARBA00022490"/>
    </source>
</evidence>
<dbReference type="NCBIfam" id="TIGR00549">
    <property type="entry name" value="mevalon_kin"/>
    <property type="match status" value="1"/>
</dbReference>
<dbReference type="GO" id="GO:0004496">
    <property type="term" value="F:mevalonate kinase activity"/>
    <property type="evidence" value="ECO:0007669"/>
    <property type="project" value="InterPro"/>
</dbReference>
<keyword evidence="2" id="KW-0444">Lipid biosynthesis</keyword>
<proteinExistence type="predicted"/>
<dbReference type="InterPro" id="IPR013750">
    <property type="entry name" value="GHMP_kinase_C_dom"/>
</dbReference>
<keyword evidence="8" id="KW-0443">Lipid metabolism</keyword>
<dbReference type="InterPro" id="IPR014721">
    <property type="entry name" value="Ribsml_uS5_D2-typ_fold_subgr"/>
</dbReference>
<evidence type="ECO:0000256" key="7">
    <source>
        <dbReference type="ARBA" id="ARBA00022842"/>
    </source>
</evidence>
<dbReference type="PANTHER" id="PTHR43290:SF2">
    <property type="entry name" value="MEVALONATE KINASE"/>
    <property type="match status" value="1"/>
</dbReference>
<dbReference type="InterPro" id="IPR020568">
    <property type="entry name" value="Ribosomal_Su5_D2-typ_SF"/>
</dbReference>
<evidence type="ECO:0000256" key="5">
    <source>
        <dbReference type="ARBA" id="ARBA00022777"/>
    </source>
</evidence>
<dbReference type="PANTHER" id="PTHR43290">
    <property type="entry name" value="MEVALONATE KINASE"/>
    <property type="match status" value="1"/>
</dbReference>
<protein>
    <recommendedName>
        <fullName evidence="14">Mevalonate kinase</fullName>
    </recommendedName>
</protein>
<dbReference type="Proteomes" id="UP000294854">
    <property type="component" value="Unassembled WGS sequence"/>
</dbReference>
<keyword evidence="7" id="KW-0460">Magnesium</keyword>
<keyword evidence="4" id="KW-0547">Nucleotide-binding</keyword>